<dbReference type="Pfam" id="PF13489">
    <property type="entry name" value="Methyltransf_23"/>
    <property type="match status" value="1"/>
</dbReference>
<organism evidence="1 2">
    <name type="scientific">Candidatus Shapirobacteria bacterium CG09_land_8_20_14_0_10_39_12</name>
    <dbReference type="NCBI Taxonomy" id="1974885"/>
    <lineage>
        <taxon>Bacteria</taxon>
        <taxon>Candidatus Shapironibacteriota</taxon>
    </lineage>
</organism>
<accession>A0A2H0WNV8</accession>
<dbReference type="Proteomes" id="UP000230775">
    <property type="component" value="Unassembled WGS sequence"/>
</dbReference>
<evidence type="ECO:0008006" key="3">
    <source>
        <dbReference type="Google" id="ProtNLM"/>
    </source>
</evidence>
<dbReference type="PANTHER" id="PTHR43861:SF6">
    <property type="entry name" value="METHYLTRANSFERASE TYPE 11"/>
    <property type="match status" value="1"/>
</dbReference>
<reference evidence="2" key="1">
    <citation type="submission" date="2017-09" db="EMBL/GenBank/DDBJ databases">
        <title>Depth-based differentiation of microbial function through sediment-hosted aquifers and enrichment of novel symbionts in the deep terrestrial subsurface.</title>
        <authorList>
            <person name="Probst A.J."/>
            <person name="Ladd B."/>
            <person name="Jarett J.K."/>
            <person name="Geller-Mcgrath D.E."/>
            <person name="Sieber C.M.K."/>
            <person name="Emerson J.B."/>
            <person name="Anantharaman K."/>
            <person name="Thomas B.C."/>
            <person name="Malmstrom R."/>
            <person name="Stieglmeier M."/>
            <person name="Klingl A."/>
            <person name="Woyke T."/>
            <person name="Ryan C.M."/>
            <person name="Banfield J.F."/>
        </authorList>
    </citation>
    <scope>NUCLEOTIDE SEQUENCE [LARGE SCALE GENOMIC DNA]</scope>
</reference>
<evidence type="ECO:0000313" key="2">
    <source>
        <dbReference type="Proteomes" id="UP000230775"/>
    </source>
</evidence>
<dbReference type="EMBL" id="PEZI01000069">
    <property type="protein sequence ID" value="PIS14321.1"/>
    <property type="molecule type" value="Genomic_DNA"/>
</dbReference>
<name>A0A2H0WNV8_9BACT</name>
<dbReference type="Gene3D" id="3.40.50.150">
    <property type="entry name" value="Vaccinia Virus protein VP39"/>
    <property type="match status" value="1"/>
</dbReference>
<gene>
    <name evidence="1" type="ORF">COT64_03235</name>
</gene>
<proteinExistence type="predicted"/>
<dbReference type="PANTHER" id="PTHR43861">
    <property type="entry name" value="TRANS-ACONITATE 2-METHYLTRANSFERASE-RELATED"/>
    <property type="match status" value="1"/>
</dbReference>
<dbReference type="CDD" id="cd02440">
    <property type="entry name" value="AdoMet_MTases"/>
    <property type="match status" value="1"/>
</dbReference>
<evidence type="ECO:0000313" key="1">
    <source>
        <dbReference type="EMBL" id="PIS14321.1"/>
    </source>
</evidence>
<dbReference type="AlphaFoldDB" id="A0A2H0WNV8"/>
<dbReference type="SUPFAM" id="SSF53335">
    <property type="entry name" value="S-adenosyl-L-methionine-dependent methyltransferases"/>
    <property type="match status" value="1"/>
</dbReference>
<protein>
    <recommendedName>
        <fullName evidence="3">Class I SAM-dependent methyltransferase</fullName>
    </recommendedName>
</protein>
<sequence>MKYFYQGNFDPEKLHPLNIDCQAVFLVPEKSRVLEIGCANGFMGNYLIKNKKCSVFGVEMDKEAAEKAKERGLVVITGDIEKEETLNKLKKEEKFQVILCTSVIEHLKDPGKALRNWRSFLSNEGLLIVSTPNIGHFSARIEILLGNFPSHDYGIFDENHLHFFTLKSFQRLIKKNGFNLEHLGIDPIGGGWPKISRFLSLFFPGLFAYQIIIKAKKASDKLF</sequence>
<comment type="caution">
    <text evidence="1">The sequence shown here is derived from an EMBL/GenBank/DDBJ whole genome shotgun (WGS) entry which is preliminary data.</text>
</comment>
<dbReference type="InterPro" id="IPR029063">
    <property type="entry name" value="SAM-dependent_MTases_sf"/>
</dbReference>